<keyword evidence="1" id="KW-0812">Transmembrane</keyword>
<dbReference type="OrthoDB" id="10335938at2759"/>
<protein>
    <submittedName>
        <fullName evidence="2">Uncharacterized protein</fullName>
    </submittedName>
</protein>
<comment type="caution">
    <text evidence="2">The sequence shown here is derived from an EMBL/GenBank/DDBJ whole genome shotgun (WGS) entry which is preliminary data.</text>
</comment>
<name>A0A812JAK7_9DINO</name>
<dbReference type="EMBL" id="CAJNDS010000402">
    <property type="protein sequence ID" value="CAE7202492.1"/>
    <property type="molecule type" value="Genomic_DNA"/>
</dbReference>
<sequence length="292" mass="32008">MGRKGPSPGALCGTVFGLLALLVALAISALLVVDLALDRTDSSRRLQTEDDDGVRWYHFTNGGTLWVVILLGHCLGLPLAALYWRCFILPTHEKFLPRDVSIPQELTGKWKYGHWEFFGACGTCVCFLLCPCCTMSEYWYRSGHLHASSRNSPEHVAGCPGWQFFMGCCGFCLLQEAMSCCYVVGLAAGTGGLGFCSEDTEGAGMGSIIPFRQRYGISHDGWQTFMRDCCCWLWCLPCQGTREYRQVMDTLAHWPLQTSGPAPVAMVVGQPVAVGQPVQGQPAPYTSVPKAF</sequence>
<dbReference type="AlphaFoldDB" id="A0A812JAK7"/>
<keyword evidence="3" id="KW-1185">Reference proteome</keyword>
<feature type="transmembrane region" description="Helical" evidence="1">
    <location>
        <begin position="15"/>
        <end position="37"/>
    </location>
</feature>
<organism evidence="2 3">
    <name type="scientific">Symbiodinium natans</name>
    <dbReference type="NCBI Taxonomy" id="878477"/>
    <lineage>
        <taxon>Eukaryota</taxon>
        <taxon>Sar</taxon>
        <taxon>Alveolata</taxon>
        <taxon>Dinophyceae</taxon>
        <taxon>Suessiales</taxon>
        <taxon>Symbiodiniaceae</taxon>
        <taxon>Symbiodinium</taxon>
    </lineage>
</organism>
<keyword evidence="1" id="KW-1133">Transmembrane helix</keyword>
<keyword evidence="1" id="KW-0472">Membrane</keyword>
<reference evidence="2" key="1">
    <citation type="submission" date="2021-02" db="EMBL/GenBank/DDBJ databases">
        <authorList>
            <person name="Dougan E. K."/>
            <person name="Rhodes N."/>
            <person name="Thang M."/>
            <person name="Chan C."/>
        </authorList>
    </citation>
    <scope>NUCLEOTIDE SEQUENCE</scope>
</reference>
<evidence type="ECO:0000313" key="3">
    <source>
        <dbReference type="Proteomes" id="UP000604046"/>
    </source>
</evidence>
<evidence type="ECO:0000256" key="1">
    <source>
        <dbReference type="SAM" id="Phobius"/>
    </source>
</evidence>
<evidence type="ECO:0000313" key="2">
    <source>
        <dbReference type="EMBL" id="CAE7202492.1"/>
    </source>
</evidence>
<proteinExistence type="predicted"/>
<dbReference type="Proteomes" id="UP000604046">
    <property type="component" value="Unassembled WGS sequence"/>
</dbReference>
<accession>A0A812JAK7</accession>
<gene>
    <name evidence="2" type="ORF">SNAT2548_LOCUS6143</name>
</gene>
<feature type="transmembrane region" description="Helical" evidence="1">
    <location>
        <begin position="65"/>
        <end position="84"/>
    </location>
</feature>